<sequence length="89" mass="10333">MNVTPLQIVPVLLTKRLVRRCSTGVVLTTMLLFSARSRLHHGIVFSNYFNDLLRYIKDFFASKMVFKEKQKTKQAARNMARSSTKKKVQ</sequence>
<dbReference type="AlphaFoldDB" id="A0A016S1F9"/>
<reference evidence="2" key="1">
    <citation type="journal article" date="2015" name="Nat. Genet.">
        <title>The genome and transcriptome of the zoonotic hookworm Ancylostoma ceylanicum identify infection-specific gene families.</title>
        <authorList>
            <person name="Schwarz E.M."/>
            <person name="Hu Y."/>
            <person name="Antoshechkin I."/>
            <person name="Miller M.M."/>
            <person name="Sternberg P.W."/>
            <person name="Aroian R.V."/>
        </authorList>
    </citation>
    <scope>NUCLEOTIDE SEQUENCE</scope>
    <source>
        <strain evidence="2">HY135</strain>
    </source>
</reference>
<dbReference type="EMBL" id="JARK01001654">
    <property type="protein sequence ID" value="EYB84351.1"/>
    <property type="molecule type" value="Genomic_DNA"/>
</dbReference>
<dbReference type="Proteomes" id="UP000024635">
    <property type="component" value="Unassembled WGS sequence"/>
</dbReference>
<gene>
    <name evidence="1" type="primary">Acey_s0318.g2356</name>
    <name evidence="1" type="ORF">Y032_0318g2356</name>
</gene>
<evidence type="ECO:0000313" key="1">
    <source>
        <dbReference type="EMBL" id="EYB84351.1"/>
    </source>
</evidence>
<proteinExistence type="predicted"/>
<organism evidence="1 2">
    <name type="scientific">Ancylostoma ceylanicum</name>
    <dbReference type="NCBI Taxonomy" id="53326"/>
    <lineage>
        <taxon>Eukaryota</taxon>
        <taxon>Metazoa</taxon>
        <taxon>Ecdysozoa</taxon>
        <taxon>Nematoda</taxon>
        <taxon>Chromadorea</taxon>
        <taxon>Rhabditida</taxon>
        <taxon>Rhabditina</taxon>
        <taxon>Rhabditomorpha</taxon>
        <taxon>Strongyloidea</taxon>
        <taxon>Ancylostomatidae</taxon>
        <taxon>Ancylostomatinae</taxon>
        <taxon>Ancylostoma</taxon>
    </lineage>
</organism>
<evidence type="ECO:0000313" key="2">
    <source>
        <dbReference type="Proteomes" id="UP000024635"/>
    </source>
</evidence>
<keyword evidence="2" id="KW-1185">Reference proteome</keyword>
<name>A0A016S1F9_9BILA</name>
<accession>A0A016S1F9</accession>
<protein>
    <submittedName>
        <fullName evidence="1">Uncharacterized protein</fullName>
    </submittedName>
</protein>
<comment type="caution">
    <text evidence="1">The sequence shown here is derived from an EMBL/GenBank/DDBJ whole genome shotgun (WGS) entry which is preliminary data.</text>
</comment>